<evidence type="ECO:0000313" key="3">
    <source>
        <dbReference type="Proteomes" id="UP000241769"/>
    </source>
</evidence>
<protein>
    <submittedName>
        <fullName evidence="2">Uncharacterized protein</fullName>
    </submittedName>
</protein>
<evidence type="ECO:0000256" key="1">
    <source>
        <dbReference type="SAM" id="MobiDB-lite"/>
    </source>
</evidence>
<sequence length="262" mass="29804">MEELTYLKEKRGASLPLNVRKSRKAPRSREREEDPSSLEDSHSCCSAGICRSFLLCSSLGAIIYGLTRKYKFIEENEFSPIDLRSGTSFWVALYDCIQTCHHMLPLSAVGMSEGRSFIVPQWNCLGGGIGRPHNHNSNQSTGTKMVELLYPPHIVIIGCEVDETSTSYNEYPEDLSQLLSWFETEDKETRETLQEYLYEAFCTARANGSVETIEAILPYTQYFNGVQLESIYYMSADNDDSISEMILRGIMKDERLSFFESN</sequence>
<reference evidence="2 3" key="1">
    <citation type="journal article" date="2018" name="Genome Biol. Evol.">
        <title>Multiple Roots of Fruiting Body Formation in Amoebozoa.</title>
        <authorList>
            <person name="Hillmann F."/>
            <person name="Forbes G."/>
            <person name="Novohradska S."/>
            <person name="Ferling I."/>
            <person name="Riege K."/>
            <person name="Groth M."/>
            <person name="Westermann M."/>
            <person name="Marz M."/>
            <person name="Spaller T."/>
            <person name="Winckler T."/>
            <person name="Schaap P."/>
            <person name="Glockner G."/>
        </authorList>
    </citation>
    <scope>NUCLEOTIDE SEQUENCE [LARGE SCALE GENOMIC DNA]</scope>
    <source>
        <strain evidence="2 3">Jena</strain>
    </source>
</reference>
<dbReference type="AlphaFoldDB" id="A0A2P6NXJ3"/>
<dbReference type="Proteomes" id="UP000241769">
    <property type="component" value="Unassembled WGS sequence"/>
</dbReference>
<dbReference type="EMBL" id="MDYQ01000008">
    <property type="protein sequence ID" value="PRP88659.1"/>
    <property type="molecule type" value="Genomic_DNA"/>
</dbReference>
<name>A0A2P6NXJ3_9EUKA</name>
<keyword evidence="3" id="KW-1185">Reference proteome</keyword>
<comment type="caution">
    <text evidence="2">The sequence shown here is derived from an EMBL/GenBank/DDBJ whole genome shotgun (WGS) entry which is preliminary data.</text>
</comment>
<feature type="compositionally biased region" description="Basic and acidic residues" evidence="1">
    <location>
        <begin position="27"/>
        <end position="42"/>
    </location>
</feature>
<gene>
    <name evidence="2" type="ORF">PROFUN_02755</name>
</gene>
<dbReference type="InParanoid" id="A0A2P6NXJ3"/>
<proteinExistence type="predicted"/>
<organism evidence="2 3">
    <name type="scientific">Planoprotostelium fungivorum</name>
    <dbReference type="NCBI Taxonomy" id="1890364"/>
    <lineage>
        <taxon>Eukaryota</taxon>
        <taxon>Amoebozoa</taxon>
        <taxon>Evosea</taxon>
        <taxon>Variosea</taxon>
        <taxon>Cavosteliida</taxon>
        <taxon>Cavosteliaceae</taxon>
        <taxon>Planoprotostelium</taxon>
    </lineage>
</organism>
<feature type="region of interest" description="Disordered" evidence="1">
    <location>
        <begin position="15"/>
        <end position="43"/>
    </location>
</feature>
<accession>A0A2P6NXJ3</accession>
<evidence type="ECO:0000313" key="2">
    <source>
        <dbReference type="EMBL" id="PRP88659.1"/>
    </source>
</evidence>